<evidence type="ECO:0000256" key="1">
    <source>
        <dbReference type="SAM" id="MobiDB-lite"/>
    </source>
</evidence>
<gene>
    <name evidence="2" type="ORF">FA15DRAFT_747845</name>
</gene>
<organism evidence="2 3">
    <name type="scientific">Coprinopsis marcescibilis</name>
    <name type="common">Agaric fungus</name>
    <name type="synonym">Psathyrella marcescibilis</name>
    <dbReference type="NCBI Taxonomy" id="230819"/>
    <lineage>
        <taxon>Eukaryota</taxon>
        <taxon>Fungi</taxon>
        <taxon>Dikarya</taxon>
        <taxon>Basidiomycota</taxon>
        <taxon>Agaricomycotina</taxon>
        <taxon>Agaricomycetes</taxon>
        <taxon>Agaricomycetidae</taxon>
        <taxon>Agaricales</taxon>
        <taxon>Agaricineae</taxon>
        <taxon>Psathyrellaceae</taxon>
        <taxon>Coprinopsis</taxon>
    </lineage>
</organism>
<evidence type="ECO:0000313" key="3">
    <source>
        <dbReference type="Proteomes" id="UP000307440"/>
    </source>
</evidence>
<evidence type="ECO:0000313" key="2">
    <source>
        <dbReference type="EMBL" id="TFK28610.1"/>
    </source>
</evidence>
<dbReference type="AlphaFoldDB" id="A0A5C3L787"/>
<keyword evidence="3" id="KW-1185">Reference proteome</keyword>
<sequence>MFERFPRIVPRCKARPLDSVPPLTGFEFGVGDSLHCPSDHPDRANFAIGCGLGRTALIGFLRQGGIRWSYNIQGQPHISAGFCKRNTKRCQADNRWCNKTLNANYISTYAILSDGCVPMRVVQYVPGLERRMVRSGEQDPGGGSEVMFWPVGLELGQAPPHSATGAWRAYSAQQRLTGSVTAKTSGKPLGPFESRQKRSKEEERSHSDGRTRLKASVPMTDD</sequence>
<reference evidence="2 3" key="1">
    <citation type="journal article" date="2019" name="Nat. Ecol. Evol.">
        <title>Megaphylogeny resolves global patterns of mushroom evolution.</title>
        <authorList>
            <person name="Varga T."/>
            <person name="Krizsan K."/>
            <person name="Foldi C."/>
            <person name="Dima B."/>
            <person name="Sanchez-Garcia M."/>
            <person name="Sanchez-Ramirez S."/>
            <person name="Szollosi G.J."/>
            <person name="Szarkandi J.G."/>
            <person name="Papp V."/>
            <person name="Albert L."/>
            <person name="Andreopoulos W."/>
            <person name="Angelini C."/>
            <person name="Antonin V."/>
            <person name="Barry K.W."/>
            <person name="Bougher N.L."/>
            <person name="Buchanan P."/>
            <person name="Buyck B."/>
            <person name="Bense V."/>
            <person name="Catcheside P."/>
            <person name="Chovatia M."/>
            <person name="Cooper J."/>
            <person name="Damon W."/>
            <person name="Desjardin D."/>
            <person name="Finy P."/>
            <person name="Geml J."/>
            <person name="Haridas S."/>
            <person name="Hughes K."/>
            <person name="Justo A."/>
            <person name="Karasinski D."/>
            <person name="Kautmanova I."/>
            <person name="Kiss B."/>
            <person name="Kocsube S."/>
            <person name="Kotiranta H."/>
            <person name="LaButti K.M."/>
            <person name="Lechner B.E."/>
            <person name="Liimatainen K."/>
            <person name="Lipzen A."/>
            <person name="Lukacs Z."/>
            <person name="Mihaltcheva S."/>
            <person name="Morgado L.N."/>
            <person name="Niskanen T."/>
            <person name="Noordeloos M.E."/>
            <person name="Ohm R.A."/>
            <person name="Ortiz-Santana B."/>
            <person name="Ovrebo C."/>
            <person name="Racz N."/>
            <person name="Riley R."/>
            <person name="Savchenko A."/>
            <person name="Shiryaev A."/>
            <person name="Soop K."/>
            <person name="Spirin V."/>
            <person name="Szebenyi C."/>
            <person name="Tomsovsky M."/>
            <person name="Tulloss R.E."/>
            <person name="Uehling J."/>
            <person name="Grigoriev I.V."/>
            <person name="Vagvolgyi C."/>
            <person name="Papp T."/>
            <person name="Martin F.M."/>
            <person name="Miettinen O."/>
            <person name="Hibbett D.S."/>
            <person name="Nagy L.G."/>
        </authorList>
    </citation>
    <scope>NUCLEOTIDE SEQUENCE [LARGE SCALE GENOMIC DNA]</scope>
    <source>
        <strain evidence="2 3">CBS 121175</strain>
    </source>
</reference>
<dbReference type="Proteomes" id="UP000307440">
    <property type="component" value="Unassembled WGS sequence"/>
</dbReference>
<dbReference type="EMBL" id="ML210154">
    <property type="protein sequence ID" value="TFK28610.1"/>
    <property type="molecule type" value="Genomic_DNA"/>
</dbReference>
<feature type="region of interest" description="Disordered" evidence="1">
    <location>
        <begin position="178"/>
        <end position="222"/>
    </location>
</feature>
<name>A0A5C3L787_COPMA</name>
<protein>
    <submittedName>
        <fullName evidence="2">Uncharacterized protein</fullName>
    </submittedName>
</protein>
<proteinExistence type="predicted"/>
<accession>A0A5C3L787</accession>
<feature type="compositionally biased region" description="Basic and acidic residues" evidence="1">
    <location>
        <begin position="194"/>
        <end position="211"/>
    </location>
</feature>